<dbReference type="Proteomes" id="UP000551758">
    <property type="component" value="Unassembled WGS sequence"/>
</dbReference>
<keyword evidence="3" id="KW-1185">Reference proteome</keyword>
<dbReference type="AlphaFoldDB" id="A0A7J7F4Q3"/>
<organism evidence="2 3">
    <name type="scientific">Diceros bicornis minor</name>
    <name type="common">South-central black rhinoceros</name>
    <dbReference type="NCBI Taxonomy" id="77932"/>
    <lineage>
        <taxon>Eukaryota</taxon>
        <taxon>Metazoa</taxon>
        <taxon>Chordata</taxon>
        <taxon>Craniata</taxon>
        <taxon>Vertebrata</taxon>
        <taxon>Euteleostomi</taxon>
        <taxon>Mammalia</taxon>
        <taxon>Eutheria</taxon>
        <taxon>Laurasiatheria</taxon>
        <taxon>Perissodactyla</taxon>
        <taxon>Rhinocerotidae</taxon>
        <taxon>Diceros</taxon>
    </lineage>
</organism>
<feature type="compositionally biased region" description="Basic residues" evidence="1">
    <location>
        <begin position="67"/>
        <end position="76"/>
    </location>
</feature>
<gene>
    <name evidence="2" type="ORF">HPG69_016488</name>
</gene>
<feature type="compositionally biased region" description="Polar residues" evidence="1">
    <location>
        <begin position="25"/>
        <end position="36"/>
    </location>
</feature>
<accession>A0A7J7F4Q3</accession>
<sequence>MPGVAGPSLRLPRPQPSRQTRIHSETTTLGASSKSQWKVGFPVSARPQALGTNGRGAAAGSSEERARQRRLRARSC</sequence>
<dbReference type="EMBL" id="JACDTQ010001372">
    <property type="protein sequence ID" value="KAF5923023.1"/>
    <property type="molecule type" value="Genomic_DNA"/>
</dbReference>
<name>A0A7J7F4Q3_DICBM</name>
<reference evidence="2 3" key="1">
    <citation type="journal article" date="2020" name="Mol. Biol. Evol.">
        <title>Interspecific Gene Flow and the Evolution of Specialization in Black and White Rhinoceros.</title>
        <authorList>
            <person name="Moodley Y."/>
            <person name="Westbury M.V."/>
            <person name="Russo I.M."/>
            <person name="Gopalakrishnan S."/>
            <person name="Rakotoarivelo A."/>
            <person name="Olsen R.A."/>
            <person name="Prost S."/>
            <person name="Tunstall T."/>
            <person name="Ryder O.A."/>
            <person name="Dalen L."/>
            <person name="Bruford M.W."/>
        </authorList>
    </citation>
    <scope>NUCLEOTIDE SEQUENCE [LARGE SCALE GENOMIC DNA]</scope>
    <source>
        <strain evidence="2">SBR-YM</strain>
        <tissue evidence="2">Skin</tissue>
    </source>
</reference>
<feature type="compositionally biased region" description="Low complexity" evidence="1">
    <location>
        <begin position="7"/>
        <end position="19"/>
    </location>
</feature>
<protein>
    <submittedName>
        <fullName evidence="2">Uncharacterized protein</fullName>
    </submittedName>
</protein>
<proteinExistence type="predicted"/>
<feature type="region of interest" description="Disordered" evidence="1">
    <location>
        <begin position="1"/>
        <end position="76"/>
    </location>
</feature>
<comment type="caution">
    <text evidence="2">The sequence shown here is derived from an EMBL/GenBank/DDBJ whole genome shotgun (WGS) entry which is preliminary data.</text>
</comment>
<evidence type="ECO:0000313" key="2">
    <source>
        <dbReference type="EMBL" id="KAF5923023.1"/>
    </source>
</evidence>
<evidence type="ECO:0000313" key="3">
    <source>
        <dbReference type="Proteomes" id="UP000551758"/>
    </source>
</evidence>
<evidence type="ECO:0000256" key="1">
    <source>
        <dbReference type="SAM" id="MobiDB-lite"/>
    </source>
</evidence>